<dbReference type="OrthoDB" id="201656at2759"/>
<organism evidence="2 3">
    <name type="scientific">Trichoderma parareesei</name>
    <name type="common">Filamentous fungus</name>
    <dbReference type="NCBI Taxonomy" id="858221"/>
    <lineage>
        <taxon>Eukaryota</taxon>
        <taxon>Fungi</taxon>
        <taxon>Dikarya</taxon>
        <taxon>Ascomycota</taxon>
        <taxon>Pezizomycotina</taxon>
        <taxon>Sordariomycetes</taxon>
        <taxon>Hypocreomycetidae</taxon>
        <taxon>Hypocreales</taxon>
        <taxon>Hypocreaceae</taxon>
        <taxon>Trichoderma</taxon>
    </lineage>
</organism>
<dbReference type="AlphaFoldDB" id="A0A2H2ZV16"/>
<dbReference type="SUPFAM" id="SSF50129">
    <property type="entry name" value="GroES-like"/>
    <property type="match status" value="1"/>
</dbReference>
<dbReference type="Gene3D" id="3.90.180.10">
    <property type="entry name" value="Medium-chain alcohol dehydrogenases, catalytic domain"/>
    <property type="match status" value="1"/>
</dbReference>
<dbReference type="Pfam" id="PF08240">
    <property type="entry name" value="ADH_N"/>
    <property type="match status" value="1"/>
</dbReference>
<comment type="caution">
    <text evidence="2">The sequence shown here is derived from an EMBL/GenBank/DDBJ whole genome shotgun (WGS) entry which is preliminary data.</text>
</comment>
<dbReference type="Pfam" id="PF00107">
    <property type="entry name" value="ADH_zinc_N"/>
    <property type="match status" value="1"/>
</dbReference>
<feature type="domain" description="Enoyl reductase (ER)" evidence="1">
    <location>
        <begin position="20"/>
        <end position="326"/>
    </location>
</feature>
<name>A0A2H2ZV16_TRIPA</name>
<dbReference type="InterPro" id="IPR013149">
    <property type="entry name" value="ADH-like_C"/>
</dbReference>
<dbReference type="InterPro" id="IPR013154">
    <property type="entry name" value="ADH-like_N"/>
</dbReference>
<proteinExistence type="predicted"/>
<dbReference type="EMBL" id="LFMI01000380">
    <property type="protein sequence ID" value="OTA03114.1"/>
    <property type="molecule type" value="Genomic_DNA"/>
</dbReference>
<keyword evidence="3" id="KW-1185">Reference proteome</keyword>
<evidence type="ECO:0000313" key="2">
    <source>
        <dbReference type="EMBL" id="OTA03114.1"/>
    </source>
</evidence>
<dbReference type="SUPFAM" id="SSF51735">
    <property type="entry name" value="NAD(P)-binding Rossmann-fold domains"/>
    <property type="match status" value="1"/>
</dbReference>
<dbReference type="InterPro" id="IPR011032">
    <property type="entry name" value="GroES-like_sf"/>
</dbReference>
<protein>
    <submittedName>
        <fullName evidence="2">Zinc-containing alcohol dehydrogenase</fullName>
    </submittedName>
</protein>
<dbReference type="GO" id="GO:0016491">
    <property type="term" value="F:oxidoreductase activity"/>
    <property type="evidence" value="ECO:0007669"/>
    <property type="project" value="InterPro"/>
</dbReference>
<dbReference type="PANTHER" id="PTHR45033:SF3">
    <property type="entry name" value="DEHYDROGENASE, PUTATIVE (AFU_ORTHOLOGUE AFUA_2G13270)-RELATED"/>
    <property type="match status" value="1"/>
</dbReference>
<accession>A0A2H2ZV16</accession>
<dbReference type="PANTHER" id="PTHR45033">
    <property type="match status" value="1"/>
</dbReference>
<dbReference type="SMART" id="SM00829">
    <property type="entry name" value="PKS_ER"/>
    <property type="match status" value="1"/>
</dbReference>
<sequence length="333" mass="35236">MASEAKSMLAVYAEKRDVDNPLTGLTVGQLPTPRIPECWVRVKIEAATVNYHDVFTLKGIGHHPITFPRILGCEGVGTLDDGSRAVIYPVMISPGYIGDETKDAKRNVFSELVDGTMAEYVAVPRANILLLPKQIDPVSGAVLGIAWLTAYRMLFTKSGLRPGQTMLVQGSSGGVSTALIQLGAAAGMRVFTTGRSPEKRKLAGSLGAERTFESGETLPEQVDAVFDTSGAATWKHSVASVKTGGTIVICGGHSGFELPTDSFRLIADQLSIHGVYAGTIDEFRSLVSFVAAKNIKPCIGKVLPLSEGAEAIRLVSEGKTHGKVVLTVGDVAV</sequence>
<dbReference type="Proteomes" id="UP000219286">
    <property type="component" value="Unassembled WGS sequence"/>
</dbReference>
<gene>
    <name evidence="2" type="ORF">A9Z42_0035060</name>
</gene>
<dbReference type="InterPro" id="IPR020843">
    <property type="entry name" value="ER"/>
</dbReference>
<reference evidence="2 3" key="1">
    <citation type="journal article" date="2015" name="Genome Announc.">
        <title>Genome sequence and annotation of Trichoderma parareesei, the ancestor of the cellulase producer Trichoderma reesei.</title>
        <authorList>
            <person name="Yang D."/>
            <person name="Pomraning K."/>
            <person name="Kopchinskiy A."/>
            <person name="Karimi Aghcheh R."/>
            <person name="Atanasova L."/>
            <person name="Chenthamara K."/>
            <person name="Baker S.E."/>
            <person name="Zhang R."/>
            <person name="Shen Q."/>
            <person name="Freitag M."/>
            <person name="Kubicek C.P."/>
            <person name="Druzhinina I.S."/>
        </authorList>
    </citation>
    <scope>NUCLEOTIDE SEQUENCE [LARGE SCALE GENOMIC DNA]</scope>
    <source>
        <strain evidence="2 3">CBS 125925</strain>
    </source>
</reference>
<evidence type="ECO:0000259" key="1">
    <source>
        <dbReference type="SMART" id="SM00829"/>
    </source>
</evidence>
<dbReference type="InterPro" id="IPR052711">
    <property type="entry name" value="Zinc_ADH-like"/>
</dbReference>
<dbReference type="InterPro" id="IPR036291">
    <property type="entry name" value="NAD(P)-bd_dom_sf"/>
</dbReference>
<evidence type="ECO:0000313" key="3">
    <source>
        <dbReference type="Proteomes" id="UP000219286"/>
    </source>
</evidence>
<dbReference type="Gene3D" id="3.40.50.720">
    <property type="entry name" value="NAD(P)-binding Rossmann-like Domain"/>
    <property type="match status" value="1"/>
</dbReference>